<gene>
    <name evidence="1" type="ORF">ERS852470_01077</name>
</gene>
<evidence type="ECO:0000313" key="2">
    <source>
        <dbReference type="Proteomes" id="UP000095558"/>
    </source>
</evidence>
<dbReference type="Proteomes" id="UP000095558">
    <property type="component" value="Unassembled WGS sequence"/>
</dbReference>
<proteinExistence type="predicted"/>
<dbReference type="GeneID" id="83011316"/>
<name>A0A174B4J1_9CLOT</name>
<protein>
    <submittedName>
        <fullName evidence="1">Uncharacterized protein</fullName>
    </submittedName>
</protein>
<accession>A0A174B4J1</accession>
<evidence type="ECO:0000313" key="1">
    <source>
        <dbReference type="EMBL" id="CUN94518.1"/>
    </source>
</evidence>
<dbReference type="OrthoDB" id="1911637at2"/>
<dbReference type="AlphaFoldDB" id="A0A174B4J1"/>
<dbReference type="EMBL" id="CYZV01000009">
    <property type="protein sequence ID" value="CUN94518.1"/>
    <property type="molecule type" value="Genomic_DNA"/>
</dbReference>
<dbReference type="RefSeq" id="WP_042396425.1">
    <property type="nucleotide sequence ID" value="NZ_CYYT01000011.1"/>
</dbReference>
<organism evidence="1 2">
    <name type="scientific">Clostridium disporicum</name>
    <dbReference type="NCBI Taxonomy" id="84024"/>
    <lineage>
        <taxon>Bacteria</taxon>
        <taxon>Bacillati</taxon>
        <taxon>Bacillota</taxon>
        <taxon>Clostridia</taxon>
        <taxon>Eubacteriales</taxon>
        <taxon>Clostridiaceae</taxon>
        <taxon>Clostridium</taxon>
    </lineage>
</organism>
<reference evidence="1 2" key="1">
    <citation type="submission" date="2015-09" db="EMBL/GenBank/DDBJ databases">
        <authorList>
            <consortium name="Pathogen Informatics"/>
        </authorList>
    </citation>
    <scope>NUCLEOTIDE SEQUENCE [LARGE SCALE GENOMIC DNA]</scope>
    <source>
        <strain evidence="1 2">2789STDY5834855</strain>
    </source>
</reference>
<sequence length="149" mass="16843">MFKLIKKYFVPLVAVILLIIGFVKINIVNTESLSPLGTTDDNFKVVSTEFGEDFQEFIMDKSPVKIYVGEKNDGLATVKVYDKSINLTNNNFLINSIKTLGSYISNTCSSLKDKIIKITKTKNENIKNEDNNKSEFDKSVDEFIKNNSN</sequence>